<dbReference type="EMBL" id="CP015614">
    <property type="protein sequence ID" value="ANF55151.1"/>
    <property type="molecule type" value="Genomic_DNA"/>
</dbReference>
<comment type="subcellular location">
    <subcellularLocation>
        <location evidence="1">Endomembrane system</location>
        <topology evidence="1">Multi-pass membrane protein</topology>
    </subcellularLocation>
</comment>
<dbReference type="eggNOG" id="COG2020">
    <property type="taxonomic scope" value="Bacteria"/>
</dbReference>
<protein>
    <submittedName>
        <fullName evidence="6">Isoprenylcysteine carboxyl methyltransferase</fullName>
    </submittedName>
</protein>
<gene>
    <name evidence="6" type="ORF">DA69_10565</name>
</gene>
<dbReference type="AlphaFoldDB" id="A0A172Y7D9"/>
<evidence type="ECO:0000256" key="3">
    <source>
        <dbReference type="ARBA" id="ARBA00022989"/>
    </source>
</evidence>
<evidence type="ECO:0000313" key="6">
    <source>
        <dbReference type="EMBL" id="ANF55151.1"/>
    </source>
</evidence>
<evidence type="ECO:0000256" key="5">
    <source>
        <dbReference type="SAM" id="Phobius"/>
    </source>
</evidence>
<evidence type="ECO:0000256" key="2">
    <source>
        <dbReference type="ARBA" id="ARBA00022692"/>
    </source>
</evidence>
<dbReference type="STRING" id="588932.DA69_10565"/>
<feature type="transmembrane region" description="Helical" evidence="5">
    <location>
        <begin position="20"/>
        <end position="38"/>
    </location>
</feature>
<dbReference type="PANTHER" id="PTHR12714:SF24">
    <property type="entry name" value="SLR1182 PROTEIN"/>
    <property type="match status" value="1"/>
</dbReference>
<dbReference type="GO" id="GO:0032259">
    <property type="term" value="P:methylation"/>
    <property type="evidence" value="ECO:0007669"/>
    <property type="project" value="UniProtKB-KW"/>
</dbReference>
<dbReference type="InterPro" id="IPR007318">
    <property type="entry name" value="Phopholipid_MeTrfase"/>
</dbReference>
<keyword evidence="4 5" id="KW-0472">Membrane</keyword>
<dbReference type="Proteomes" id="UP000077603">
    <property type="component" value="Chromosome"/>
</dbReference>
<reference evidence="6 7" key="1">
    <citation type="journal article" date="2014" name="Genome Announc.">
        <title>Genome Sequence of a Promising Hydrogen-Producing Facultative Anaerobic Bacterium, Brevundimonas naejangsanensis Strain B1.</title>
        <authorList>
            <person name="Su H."/>
            <person name="Zhang T."/>
            <person name="Bao M."/>
            <person name="Jiang Y."/>
            <person name="Wang Y."/>
            <person name="Tan T."/>
        </authorList>
    </citation>
    <scope>NUCLEOTIDE SEQUENCE [LARGE SCALE GENOMIC DNA]</scope>
    <source>
        <strain evidence="6 7">B1</strain>
    </source>
</reference>
<evidence type="ECO:0000256" key="1">
    <source>
        <dbReference type="ARBA" id="ARBA00004127"/>
    </source>
</evidence>
<keyword evidence="3 5" id="KW-1133">Transmembrane helix</keyword>
<keyword evidence="6" id="KW-0489">Methyltransferase</keyword>
<dbReference type="GO" id="GO:0012505">
    <property type="term" value="C:endomembrane system"/>
    <property type="evidence" value="ECO:0007669"/>
    <property type="project" value="UniProtKB-SubCell"/>
</dbReference>
<evidence type="ECO:0000256" key="4">
    <source>
        <dbReference type="ARBA" id="ARBA00023136"/>
    </source>
</evidence>
<keyword evidence="7" id="KW-1185">Reference proteome</keyword>
<keyword evidence="6" id="KW-0808">Transferase</keyword>
<dbReference type="RefSeq" id="WP_025976169.1">
    <property type="nucleotide sequence ID" value="NZ_CP015614.1"/>
</dbReference>
<dbReference type="GO" id="GO:0008168">
    <property type="term" value="F:methyltransferase activity"/>
    <property type="evidence" value="ECO:0007669"/>
    <property type="project" value="UniProtKB-KW"/>
</dbReference>
<feature type="transmembrane region" description="Helical" evidence="5">
    <location>
        <begin position="99"/>
        <end position="130"/>
    </location>
</feature>
<proteinExistence type="predicted"/>
<dbReference type="Pfam" id="PF04191">
    <property type="entry name" value="PEMT"/>
    <property type="match status" value="1"/>
</dbReference>
<keyword evidence="2 5" id="KW-0812">Transmembrane</keyword>
<accession>A0A172Y7D9</accession>
<sequence length="161" mass="17586">MTPTKPGRGDHSGVVVPPPAIYFAFLLGGWGVGQWLGEPSLGLATEVRRGLALVLILGGLLLDGAAAGYFRRLGTPPEPWKPTTVLATGGLYRFSRNPIYLGFAITYLGLAVAMDSPIALGLLIPCLIVVDRFVIAREERYLSARFGPEYEAYRQKVRRWL</sequence>
<feature type="transmembrane region" description="Helical" evidence="5">
    <location>
        <begin position="50"/>
        <end position="70"/>
    </location>
</feature>
<dbReference type="PANTHER" id="PTHR12714">
    <property type="entry name" value="PROTEIN-S ISOPRENYLCYSTEINE O-METHYLTRANSFERASE"/>
    <property type="match status" value="1"/>
</dbReference>
<name>A0A172Y7D9_9CAUL</name>
<organism evidence="6 7">
    <name type="scientific">Brevundimonas naejangsanensis</name>
    <dbReference type="NCBI Taxonomy" id="588932"/>
    <lineage>
        <taxon>Bacteria</taxon>
        <taxon>Pseudomonadati</taxon>
        <taxon>Pseudomonadota</taxon>
        <taxon>Alphaproteobacteria</taxon>
        <taxon>Caulobacterales</taxon>
        <taxon>Caulobacteraceae</taxon>
        <taxon>Brevundimonas</taxon>
    </lineage>
</organism>
<evidence type="ECO:0000313" key="7">
    <source>
        <dbReference type="Proteomes" id="UP000077603"/>
    </source>
</evidence>
<dbReference type="Gene3D" id="1.20.120.1630">
    <property type="match status" value="1"/>
</dbReference>
<dbReference type="KEGG" id="bne:DA69_10565"/>